<feature type="binding site" evidence="3">
    <location>
        <position position="60"/>
    </location>
    <ligand>
        <name>Ca(2+)</name>
        <dbReference type="ChEBI" id="CHEBI:29108"/>
    </ligand>
</feature>
<protein>
    <submittedName>
        <fullName evidence="4">Manganese catalase family protein</fullName>
    </submittedName>
</protein>
<dbReference type="SUPFAM" id="SSF47240">
    <property type="entry name" value="Ferritin-like"/>
    <property type="match status" value="1"/>
</dbReference>
<evidence type="ECO:0000256" key="1">
    <source>
        <dbReference type="ARBA" id="ARBA00007644"/>
    </source>
</evidence>
<dbReference type="Proteomes" id="UP000824169">
    <property type="component" value="Unassembled WGS sequence"/>
</dbReference>
<comment type="similarity">
    <text evidence="1">Belongs to the manganese catalase family.</text>
</comment>
<dbReference type="InterPro" id="IPR007760">
    <property type="entry name" value="Mn_catalase"/>
</dbReference>
<comment type="caution">
    <text evidence="4">The sequence shown here is derived from an EMBL/GenBank/DDBJ whole genome shotgun (WGS) entry which is preliminary data.</text>
</comment>
<feature type="binding site" evidence="2">
    <location>
        <position position="169"/>
    </location>
    <ligand>
        <name>Mn(2+)</name>
        <dbReference type="ChEBI" id="CHEBI:29035"/>
        <label>1</label>
    </ligand>
</feature>
<feature type="binding site" evidence="2">
    <location>
        <position position="65"/>
    </location>
    <ligand>
        <name>Mn(2+)</name>
        <dbReference type="ChEBI" id="CHEBI:29035"/>
        <label>1</label>
    </ligand>
</feature>
<comment type="cofactor">
    <cofactor evidence="3">
        <name>Ca(2+)</name>
        <dbReference type="ChEBI" id="CHEBI:29108"/>
    </cofactor>
    <text evidence="3">Binds 1 Ca(2+) ion per subunit.</text>
</comment>
<name>A0A9D1P3X9_9FIRM</name>
<keyword evidence="2" id="KW-0479">Metal-binding</keyword>
<organism evidence="4 5">
    <name type="scientific">Candidatus Scatomonas pullistercoris</name>
    <dbReference type="NCBI Taxonomy" id="2840920"/>
    <lineage>
        <taxon>Bacteria</taxon>
        <taxon>Bacillati</taxon>
        <taxon>Bacillota</taxon>
        <taxon>Clostridia</taxon>
        <taxon>Lachnospirales</taxon>
        <taxon>Lachnospiraceae</taxon>
        <taxon>Lachnospiraceae incertae sedis</taxon>
        <taxon>Candidatus Scatomonas</taxon>
    </lineage>
</organism>
<dbReference type="GO" id="GO:0046872">
    <property type="term" value="F:metal ion binding"/>
    <property type="evidence" value="ECO:0007669"/>
    <property type="project" value="UniProtKB-KW"/>
</dbReference>
<evidence type="ECO:0000313" key="4">
    <source>
        <dbReference type="EMBL" id="HIV26069.1"/>
    </source>
</evidence>
<reference evidence="4" key="2">
    <citation type="journal article" date="2021" name="PeerJ">
        <title>Extensive microbial diversity within the chicken gut microbiome revealed by metagenomics and culture.</title>
        <authorList>
            <person name="Gilroy R."/>
            <person name="Ravi A."/>
            <person name="Getino M."/>
            <person name="Pursley I."/>
            <person name="Horton D.L."/>
            <person name="Alikhan N.F."/>
            <person name="Baker D."/>
            <person name="Gharbi K."/>
            <person name="Hall N."/>
            <person name="Watson M."/>
            <person name="Adriaenssens E.M."/>
            <person name="Foster-Nyarko E."/>
            <person name="Jarju S."/>
            <person name="Secka A."/>
            <person name="Antonio M."/>
            <person name="Oren A."/>
            <person name="Chaudhuri R.R."/>
            <person name="La Ragione R."/>
            <person name="Hildebrand F."/>
            <person name="Pallen M.J."/>
        </authorList>
    </citation>
    <scope>NUCLEOTIDE SEQUENCE</scope>
    <source>
        <strain evidence="4">CHK188-20938</strain>
    </source>
</reference>
<reference evidence="4" key="1">
    <citation type="submission" date="2020-10" db="EMBL/GenBank/DDBJ databases">
        <authorList>
            <person name="Gilroy R."/>
        </authorList>
    </citation>
    <scope>NUCLEOTIDE SEQUENCE</scope>
    <source>
        <strain evidence="4">CHK188-20938</strain>
    </source>
</reference>
<dbReference type="AlphaFoldDB" id="A0A9D1P3X9"/>
<dbReference type="InterPro" id="IPR012347">
    <property type="entry name" value="Ferritin-like"/>
</dbReference>
<comment type="cofactor">
    <cofactor evidence="2">
        <name>Mn(2+)</name>
        <dbReference type="ChEBI" id="CHEBI:29035"/>
    </cofactor>
    <text evidence="2">Binds 2 manganese ions per subunit.</text>
</comment>
<proteinExistence type="inferred from homology"/>
<keyword evidence="3" id="KW-0106">Calcium</keyword>
<gene>
    <name evidence="4" type="ORF">IAB71_09895</name>
</gene>
<accession>A0A9D1P3X9</accession>
<evidence type="ECO:0000313" key="5">
    <source>
        <dbReference type="Proteomes" id="UP000824169"/>
    </source>
</evidence>
<keyword evidence="2" id="KW-0464">Manganese</keyword>
<evidence type="ECO:0000256" key="2">
    <source>
        <dbReference type="PIRSR" id="PIRSR607760-1"/>
    </source>
</evidence>
<feature type="binding site" evidence="2">
    <location>
        <position position="35"/>
    </location>
    <ligand>
        <name>Mn(2+)</name>
        <dbReference type="ChEBI" id="CHEBI:29035"/>
        <label>1</label>
    </ligand>
</feature>
<feature type="binding site" evidence="2">
    <location>
        <position position="136"/>
    </location>
    <ligand>
        <name>Mn(2+)</name>
        <dbReference type="ChEBI" id="CHEBI:29035"/>
        <label>1</label>
    </ligand>
</feature>
<dbReference type="Gene3D" id="1.20.1260.10">
    <property type="match status" value="1"/>
</dbReference>
<feature type="binding site" evidence="2">
    <location>
        <position position="68"/>
    </location>
    <ligand>
        <name>Mn(2+)</name>
        <dbReference type="ChEBI" id="CHEBI:29035"/>
        <label>1</label>
    </ligand>
</feature>
<dbReference type="Pfam" id="PF05067">
    <property type="entry name" value="Mn_catalase"/>
    <property type="match status" value="1"/>
</dbReference>
<dbReference type="EMBL" id="DVOO01000029">
    <property type="protein sequence ID" value="HIV26069.1"/>
    <property type="molecule type" value="Genomic_DNA"/>
</dbReference>
<evidence type="ECO:0000256" key="3">
    <source>
        <dbReference type="PIRSR" id="PIRSR607760-2"/>
    </source>
</evidence>
<dbReference type="InterPro" id="IPR009078">
    <property type="entry name" value="Ferritin-like_SF"/>
</dbReference>
<sequence>MWNYEKRLQFPVKITKTCPKTAQLIISQYGGPDGELSASVRYLAQRYSMPVKTVGGLLTDIGTEEMAHMEMICAMVFQLTRNLTPEQLRTAGFDAYYIDHTAGLWPQAASALPFSALELQSKGDAITDLTEDLAAEQKARTVYDNLLRVIEDPDVRAPLKFLRSREIVHFQRFGEALEKVKEKLDSRNYYYFNPEFDKAMEKKEPLNF</sequence>